<reference evidence="2" key="1">
    <citation type="journal article" date="2023" name="Hortic. Res.">
        <title>A chromosome-level phased genome enabling allele-level studies in sweet orange: a case study on citrus Huanglongbing tolerance.</title>
        <authorList>
            <person name="Wu B."/>
            <person name="Yu Q."/>
            <person name="Deng Z."/>
            <person name="Duan Y."/>
            <person name="Luo F."/>
            <person name="Gmitter F. Jr."/>
        </authorList>
    </citation>
    <scope>NUCLEOTIDE SEQUENCE [LARGE SCALE GENOMIC DNA]</scope>
    <source>
        <strain evidence="2">cv. Valencia</strain>
    </source>
</reference>
<organism evidence="1 2">
    <name type="scientific">Citrus sinensis</name>
    <name type="common">Sweet orange</name>
    <name type="synonym">Citrus aurantium var. sinensis</name>
    <dbReference type="NCBI Taxonomy" id="2711"/>
    <lineage>
        <taxon>Eukaryota</taxon>
        <taxon>Viridiplantae</taxon>
        <taxon>Streptophyta</taxon>
        <taxon>Embryophyta</taxon>
        <taxon>Tracheophyta</taxon>
        <taxon>Spermatophyta</taxon>
        <taxon>Magnoliopsida</taxon>
        <taxon>eudicotyledons</taxon>
        <taxon>Gunneridae</taxon>
        <taxon>Pentapetalae</taxon>
        <taxon>rosids</taxon>
        <taxon>malvids</taxon>
        <taxon>Sapindales</taxon>
        <taxon>Rutaceae</taxon>
        <taxon>Aurantioideae</taxon>
        <taxon>Citrus</taxon>
    </lineage>
</organism>
<comment type="caution">
    <text evidence="1">The sequence shown here is derived from an EMBL/GenBank/DDBJ whole genome shotgun (WGS) entry which is preliminary data.</text>
</comment>
<sequence length="242" mass="27559">MTVDLLEITTMHGWPNVFTKTMGEMLMQQSEENLSLVTIRRTIVGGTYKEPFPGWVEYMTNTNVLLARSAQGILPCLVGDTNTIMDVIPVDMVVNAMIVAMVAHAKQRSDVNIYQEGSSLRNPVTPGSILDYNFDYFQKKPWINKHGKPVKASKVIFLSNVASFNRYIQIRYLLPLKVLEVANKVFHQYFQGVYNVLSRQVKLAMPLAEFYGAYLCYNAIIDDKNTQKLRMMAVRDSQTETD</sequence>
<protein>
    <submittedName>
        <fullName evidence="1">Fatty acyl-CoA reductase 1</fullName>
    </submittedName>
</protein>
<evidence type="ECO:0000313" key="2">
    <source>
        <dbReference type="Proteomes" id="UP000829398"/>
    </source>
</evidence>
<evidence type="ECO:0000313" key="1">
    <source>
        <dbReference type="EMBL" id="KAH9699835.1"/>
    </source>
</evidence>
<accession>A0ACB8ISH0</accession>
<dbReference type="EMBL" id="CM039177">
    <property type="protein sequence ID" value="KAH9699835.1"/>
    <property type="molecule type" value="Genomic_DNA"/>
</dbReference>
<proteinExistence type="predicted"/>
<name>A0ACB8ISH0_CITSI</name>
<keyword evidence="2" id="KW-1185">Reference proteome</keyword>
<dbReference type="Proteomes" id="UP000829398">
    <property type="component" value="Chromosome 8"/>
</dbReference>
<gene>
    <name evidence="1" type="ORF">KPL71_024520</name>
</gene>